<sequence>MSSNSAFFYDDDGEILTQNLGSSFVADEKSLSNLSDPVASSTAQKQKLALEDSLISLQKENHEETSLSHADGSNFNGDLISFVDENQLVDEHSLISNFSVDSELLKNAEPSWKKTFVGEEFSLKDSNFVEIGNKSEFFKAEEAKTLKNHPFIQGADLKNCDTSAWSLGPSSLADDSRFSAISRTAYFGAGSEPLETACFENLAVKRLEKTFSDEPCSPKKNVAQKNGTKNSISSKKSIFASEKSTLDSKNRQSEICFDEIRRIIDQIPNSENVSMLVETILKAKNELELRKKTPSSSILTSLENQQKIEETPTNGEKFSLETGNPSTPQCNLFTNKRLLSFGCTELSEKSLQYFLLKNNSQSEILRFKLTLHQRRSDENPENKNFQIMNPDADGYILLHPKETLQFKILFKPDEVKFYNAKILISTVNHPQRLCIPIFGYGGSCSLNLKNFPLTKRAFHDVNFDLHRRKTRIFQLYNKGSLAGFFHILLYEDPGCSTFLRGKDIKVHPTRGVIPSNQSMDISVTIDSTTSLPILGNAFGHMVICYGEEISRQRLKKWEDVKCKKFLIKERSFTREKFDNEENNDENLYRPEDPQQAVVKEEAQLFLGHLREIHFRLSPSPELYNDDSSCGSSFFPIPLDNSHLAVSKIFFSSISVAPKMITFVDTNVNARDT</sequence>
<dbReference type="GO" id="GO:0005737">
    <property type="term" value="C:cytoplasm"/>
    <property type="evidence" value="ECO:0007669"/>
    <property type="project" value="TreeGrafter"/>
</dbReference>
<dbReference type="AlphaFoldDB" id="A0A915K8P3"/>
<dbReference type="GO" id="GO:0051298">
    <property type="term" value="P:centrosome duplication"/>
    <property type="evidence" value="ECO:0007669"/>
    <property type="project" value="InterPro"/>
</dbReference>
<evidence type="ECO:0000259" key="2">
    <source>
        <dbReference type="Pfam" id="PF22074"/>
    </source>
</evidence>
<dbReference type="InterPro" id="IPR013783">
    <property type="entry name" value="Ig-like_fold"/>
</dbReference>
<dbReference type="InterPro" id="IPR054091">
    <property type="entry name" value="Cep192-like_D5"/>
</dbReference>
<dbReference type="GO" id="GO:0090307">
    <property type="term" value="P:mitotic spindle assembly"/>
    <property type="evidence" value="ECO:0007669"/>
    <property type="project" value="TreeGrafter"/>
</dbReference>
<proteinExistence type="predicted"/>
<dbReference type="Pfam" id="PF22074">
    <property type="entry name" value="Cep192_D5"/>
    <property type="match status" value="1"/>
</dbReference>
<dbReference type="WBParaSite" id="nRc.2.0.1.t35102-RA">
    <property type="protein sequence ID" value="nRc.2.0.1.t35102-RA"/>
    <property type="gene ID" value="nRc.2.0.1.g35102"/>
</dbReference>
<dbReference type="GO" id="GO:0000242">
    <property type="term" value="C:pericentriolar material"/>
    <property type="evidence" value="ECO:0007669"/>
    <property type="project" value="TreeGrafter"/>
</dbReference>
<evidence type="ECO:0000259" key="1">
    <source>
        <dbReference type="Pfam" id="PF22073"/>
    </source>
</evidence>
<protein>
    <submittedName>
        <fullName evidence="4">Uncharacterized protein</fullName>
    </submittedName>
</protein>
<dbReference type="PANTHER" id="PTHR16029:SF11">
    <property type="entry name" value="CENTROSOMAL PROTEIN OF 192 KDA"/>
    <property type="match status" value="1"/>
</dbReference>
<feature type="domain" description="Cep192/Spd-2-like" evidence="1">
    <location>
        <begin position="332"/>
        <end position="442"/>
    </location>
</feature>
<keyword evidence="3" id="KW-1185">Reference proteome</keyword>
<feature type="domain" description="Cep192-like" evidence="2">
    <location>
        <begin position="467"/>
        <end position="613"/>
    </location>
</feature>
<reference evidence="4" key="1">
    <citation type="submission" date="2022-11" db="UniProtKB">
        <authorList>
            <consortium name="WormBaseParasite"/>
        </authorList>
    </citation>
    <scope>IDENTIFICATION</scope>
</reference>
<dbReference type="Pfam" id="PF22073">
    <property type="entry name" value="Cep192_D4"/>
    <property type="match status" value="1"/>
</dbReference>
<accession>A0A915K8P3</accession>
<dbReference type="Gene3D" id="2.60.40.10">
    <property type="entry name" value="Immunoglobulins"/>
    <property type="match status" value="1"/>
</dbReference>
<evidence type="ECO:0000313" key="4">
    <source>
        <dbReference type="WBParaSite" id="nRc.2.0.1.t35102-RA"/>
    </source>
</evidence>
<organism evidence="3 4">
    <name type="scientific">Romanomermis culicivorax</name>
    <name type="common">Nematode worm</name>
    <dbReference type="NCBI Taxonomy" id="13658"/>
    <lineage>
        <taxon>Eukaryota</taxon>
        <taxon>Metazoa</taxon>
        <taxon>Ecdysozoa</taxon>
        <taxon>Nematoda</taxon>
        <taxon>Enoplea</taxon>
        <taxon>Dorylaimia</taxon>
        <taxon>Mermithida</taxon>
        <taxon>Mermithoidea</taxon>
        <taxon>Mermithidae</taxon>
        <taxon>Romanomermis</taxon>
    </lineage>
</organism>
<dbReference type="GO" id="GO:0071539">
    <property type="term" value="P:protein localization to centrosome"/>
    <property type="evidence" value="ECO:0007669"/>
    <property type="project" value="InterPro"/>
</dbReference>
<dbReference type="GO" id="GO:0019901">
    <property type="term" value="F:protein kinase binding"/>
    <property type="evidence" value="ECO:0007669"/>
    <property type="project" value="TreeGrafter"/>
</dbReference>
<dbReference type="InterPro" id="IPR054090">
    <property type="entry name" value="Cep192_Spd-2-like_dom"/>
</dbReference>
<dbReference type="GO" id="GO:0005814">
    <property type="term" value="C:centriole"/>
    <property type="evidence" value="ECO:0007669"/>
    <property type="project" value="TreeGrafter"/>
</dbReference>
<dbReference type="InterPro" id="IPR039103">
    <property type="entry name" value="Spd-2/CEP192"/>
</dbReference>
<dbReference type="PANTHER" id="PTHR16029">
    <property type="entry name" value="CENTROSOMAL PROTEIN OF 192 KDA"/>
    <property type="match status" value="1"/>
</dbReference>
<dbReference type="Proteomes" id="UP000887565">
    <property type="component" value="Unplaced"/>
</dbReference>
<dbReference type="GO" id="GO:0090222">
    <property type="term" value="P:centrosome-templated microtubule nucleation"/>
    <property type="evidence" value="ECO:0007669"/>
    <property type="project" value="InterPro"/>
</dbReference>
<evidence type="ECO:0000313" key="3">
    <source>
        <dbReference type="Proteomes" id="UP000887565"/>
    </source>
</evidence>
<name>A0A915K8P3_ROMCU</name>